<reference evidence="1" key="1">
    <citation type="journal article" date="2014" name="Front. Microbiol.">
        <title>High frequency of phylogenetically diverse reductive dehalogenase-homologous genes in deep subseafloor sedimentary metagenomes.</title>
        <authorList>
            <person name="Kawai M."/>
            <person name="Futagami T."/>
            <person name="Toyoda A."/>
            <person name="Takaki Y."/>
            <person name="Nishi S."/>
            <person name="Hori S."/>
            <person name="Arai W."/>
            <person name="Tsubouchi T."/>
            <person name="Morono Y."/>
            <person name="Uchiyama I."/>
            <person name="Ito T."/>
            <person name="Fujiyama A."/>
            <person name="Inagaki F."/>
            <person name="Takami H."/>
        </authorList>
    </citation>
    <scope>NUCLEOTIDE SEQUENCE</scope>
    <source>
        <strain evidence="1">Expedition CK06-06</strain>
    </source>
</reference>
<protein>
    <submittedName>
        <fullName evidence="1">Uncharacterized protein</fullName>
    </submittedName>
</protein>
<comment type="caution">
    <text evidence="1">The sequence shown here is derived from an EMBL/GenBank/DDBJ whole genome shotgun (WGS) entry which is preliminary data.</text>
</comment>
<sequence>DFYPDFTIHPDNRGNIIISKLLSFVPDVVFIEGNKAYIVNPQSADDSVYAYGSSHPILEGKYRKGAWESNRVQVEGYDPAEDEPVIVDTFSWGEIDRIYDRLNQLEDRNIDTVQKAQARGEACLREAEIESASGAIRIPVNCGQQLYDVIDITDSRAGLSAEKKRVLGLILVYNPRRGEYNEQLSLGAV</sequence>
<gene>
    <name evidence="1" type="ORF">S01H1_03184</name>
</gene>
<evidence type="ECO:0000313" key="1">
    <source>
        <dbReference type="EMBL" id="GAF75238.1"/>
    </source>
</evidence>
<dbReference type="EMBL" id="BARS01001700">
    <property type="protein sequence ID" value="GAF75238.1"/>
    <property type="molecule type" value="Genomic_DNA"/>
</dbReference>
<feature type="non-terminal residue" evidence="1">
    <location>
        <position position="1"/>
    </location>
</feature>
<proteinExistence type="predicted"/>
<organism evidence="1">
    <name type="scientific">marine sediment metagenome</name>
    <dbReference type="NCBI Taxonomy" id="412755"/>
    <lineage>
        <taxon>unclassified sequences</taxon>
        <taxon>metagenomes</taxon>
        <taxon>ecological metagenomes</taxon>
    </lineage>
</organism>
<name>X0S2D0_9ZZZZ</name>
<dbReference type="AlphaFoldDB" id="X0S2D0"/>
<accession>X0S2D0</accession>